<dbReference type="EMBL" id="JWZT01002953">
    <property type="protein sequence ID" value="KII68129.1"/>
    <property type="molecule type" value="Genomic_DNA"/>
</dbReference>
<protein>
    <submittedName>
        <fullName evidence="1">Uncharacterized protein</fullName>
    </submittedName>
</protein>
<accession>A0A0C2IRU9</accession>
<proteinExistence type="predicted"/>
<gene>
    <name evidence="1" type="ORF">RF11_03010</name>
</gene>
<dbReference type="AlphaFoldDB" id="A0A0C2IRU9"/>
<reference evidence="1 2" key="1">
    <citation type="journal article" date="2014" name="Genome Biol. Evol.">
        <title>The genome of the myxosporean Thelohanellus kitauei shows adaptations to nutrient acquisition within its fish host.</title>
        <authorList>
            <person name="Yang Y."/>
            <person name="Xiong J."/>
            <person name="Zhou Z."/>
            <person name="Huo F."/>
            <person name="Miao W."/>
            <person name="Ran C."/>
            <person name="Liu Y."/>
            <person name="Zhang J."/>
            <person name="Feng J."/>
            <person name="Wang M."/>
            <person name="Wang M."/>
            <person name="Wang L."/>
            <person name="Yao B."/>
        </authorList>
    </citation>
    <scope>NUCLEOTIDE SEQUENCE [LARGE SCALE GENOMIC DNA]</scope>
    <source>
        <strain evidence="1">Wuqing</strain>
    </source>
</reference>
<evidence type="ECO:0000313" key="2">
    <source>
        <dbReference type="Proteomes" id="UP000031668"/>
    </source>
</evidence>
<keyword evidence="2" id="KW-1185">Reference proteome</keyword>
<evidence type="ECO:0000313" key="1">
    <source>
        <dbReference type="EMBL" id="KII68129.1"/>
    </source>
</evidence>
<comment type="caution">
    <text evidence="1">The sequence shown here is derived from an EMBL/GenBank/DDBJ whole genome shotgun (WGS) entry which is preliminary data.</text>
</comment>
<organism evidence="1 2">
    <name type="scientific">Thelohanellus kitauei</name>
    <name type="common">Myxosporean</name>
    <dbReference type="NCBI Taxonomy" id="669202"/>
    <lineage>
        <taxon>Eukaryota</taxon>
        <taxon>Metazoa</taxon>
        <taxon>Cnidaria</taxon>
        <taxon>Myxozoa</taxon>
        <taxon>Myxosporea</taxon>
        <taxon>Bivalvulida</taxon>
        <taxon>Platysporina</taxon>
        <taxon>Myxobolidae</taxon>
        <taxon>Thelohanellus</taxon>
    </lineage>
</organism>
<sequence length="103" mass="12137">MTVKFCDEFSKLAKIEYNLVQRVEFSDQRINYNNINKNTRDHVHEQFKTILKLGIEIIPQIIFNAKKTSVREKKNKLGYLNGSISTVFNIREFTPLVSSRKEE</sequence>
<name>A0A0C2IRU9_THEKT</name>
<dbReference type="Proteomes" id="UP000031668">
    <property type="component" value="Unassembled WGS sequence"/>
</dbReference>